<evidence type="ECO:0000313" key="9">
    <source>
        <dbReference type="Proteomes" id="UP000244928"/>
    </source>
</evidence>
<dbReference type="PANTHER" id="PTHR43365:SF1">
    <property type="entry name" value="ACETYL-COA C-ACYLTRANSFERASE"/>
    <property type="match status" value="1"/>
</dbReference>
<feature type="domain" description="Thiolase C-terminal" evidence="7">
    <location>
        <begin position="273"/>
        <end position="394"/>
    </location>
</feature>
<dbReference type="Pfam" id="PF00108">
    <property type="entry name" value="Thiolase_N"/>
    <property type="match status" value="2"/>
</dbReference>
<evidence type="ECO:0000256" key="5">
    <source>
        <dbReference type="RuleBase" id="RU003557"/>
    </source>
</evidence>
<proteinExistence type="inferred from homology"/>
<evidence type="ECO:0000259" key="7">
    <source>
        <dbReference type="Pfam" id="PF02803"/>
    </source>
</evidence>
<organism evidence="8 9">
    <name type="scientific">Dietzia lutea</name>
    <dbReference type="NCBI Taxonomy" id="546160"/>
    <lineage>
        <taxon>Bacteria</taxon>
        <taxon>Bacillati</taxon>
        <taxon>Actinomycetota</taxon>
        <taxon>Actinomycetes</taxon>
        <taxon>Mycobacteriales</taxon>
        <taxon>Dietziaceae</taxon>
        <taxon>Dietzia</taxon>
    </lineage>
</organism>
<comment type="similarity">
    <text evidence="1 5">Belongs to the thiolase-like superfamily. Thiolase family.</text>
</comment>
<gene>
    <name evidence="8" type="ORF">A6035_12270</name>
</gene>
<protein>
    <submittedName>
        <fullName evidence="8">Acetyl-CoA acetyltransferase</fullName>
    </submittedName>
</protein>
<dbReference type="InterPro" id="IPR016039">
    <property type="entry name" value="Thiolase-like"/>
</dbReference>
<dbReference type="PIRSF" id="PIRSF000429">
    <property type="entry name" value="Ac-CoA_Ac_transf"/>
    <property type="match status" value="1"/>
</dbReference>
<feature type="active site" description="Acyl-thioester intermediate" evidence="4">
    <location>
        <position position="78"/>
    </location>
</feature>
<feature type="domain" description="Thiolase N-terminal" evidence="6">
    <location>
        <begin position="5"/>
        <end position="172"/>
    </location>
</feature>
<dbReference type="SUPFAM" id="SSF53901">
    <property type="entry name" value="Thiolase-like"/>
    <property type="match status" value="1"/>
</dbReference>
<evidence type="ECO:0000259" key="6">
    <source>
        <dbReference type="Pfam" id="PF00108"/>
    </source>
</evidence>
<dbReference type="InterPro" id="IPR020613">
    <property type="entry name" value="Thiolase_CS"/>
</dbReference>
<feature type="active site" description="Proton acceptor" evidence="4">
    <location>
        <position position="352"/>
    </location>
</feature>
<sequence>MGKGEPGGAIADLHPVDLLGQVLSGLANRTGLDTRTVEDVIVGVVSQVGEQSGTVGRQAALAAGFPEHVPGVTVERKCGSSQQAVDFAVQGVVAGGYDVVIAAGLESMSRIHMGLNKLDMDPNGPAVHERYPDLTNQGVAAELVAARWSLSRERIDEYAARSHARADAARSHARADAARSHARADAARSAGCCDDEIVPVTTPADVVDGDESIRPHTTAESLAGFRTAFDSSPARGRYPELEWMITAGSSSQITDGAAAILVMNEDVAQSLGLTPIARIVASAVVADDPVLMLTGPIPAARKVLSRAGMTLEQMDAYEVNEAFASVPLAWRDEMGADDDKLNPVGGAIALGHPLGASGARLMITMIHHPHRTGGRYGLQTMCEAGGRANATVVEAL</sequence>
<feature type="domain" description="Thiolase N-terminal" evidence="6">
    <location>
        <begin position="177"/>
        <end position="266"/>
    </location>
</feature>
<evidence type="ECO:0000256" key="4">
    <source>
        <dbReference type="PIRSR" id="PIRSR000429-1"/>
    </source>
</evidence>
<dbReference type="InterPro" id="IPR020617">
    <property type="entry name" value="Thiolase_C"/>
</dbReference>
<evidence type="ECO:0000256" key="2">
    <source>
        <dbReference type="ARBA" id="ARBA00022679"/>
    </source>
</evidence>
<dbReference type="Pfam" id="PF02803">
    <property type="entry name" value="Thiolase_C"/>
    <property type="match status" value="1"/>
</dbReference>
<evidence type="ECO:0000256" key="1">
    <source>
        <dbReference type="ARBA" id="ARBA00010982"/>
    </source>
</evidence>
<keyword evidence="2 5" id="KW-0808">Transferase</keyword>
<dbReference type="CDD" id="cd00751">
    <property type="entry name" value="thiolase"/>
    <property type="match status" value="1"/>
</dbReference>
<reference evidence="8 9" key="1">
    <citation type="submission" date="2016-04" db="EMBL/GenBank/DDBJ databases">
        <title>Complete genome sequence of Dietzia lutea YIM 80766T, a strain isolated from desert soil in Egypt.</title>
        <authorList>
            <person name="Zhao J."/>
            <person name="Hu B."/>
            <person name="Geng S."/>
            <person name="Nie Y."/>
            <person name="Tang Y."/>
        </authorList>
    </citation>
    <scope>NUCLEOTIDE SEQUENCE [LARGE SCALE GENOMIC DNA]</scope>
    <source>
        <strain evidence="8 9">YIM 80766</strain>
    </source>
</reference>
<dbReference type="InterPro" id="IPR020616">
    <property type="entry name" value="Thiolase_N"/>
</dbReference>
<evidence type="ECO:0000256" key="3">
    <source>
        <dbReference type="ARBA" id="ARBA00023315"/>
    </source>
</evidence>
<name>A0A2S1R940_9ACTN</name>
<accession>A0A2S1R940</accession>
<keyword evidence="9" id="KW-1185">Reference proteome</keyword>
<dbReference type="NCBIfam" id="TIGR01930">
    <property type="entry name" value="AcCoA-C-Actrans"/>
    <property type="match status" value="1"/>
</dbReference>
<dbReference type="GO" id="GO:0016747">
    <property type="term" value="F:acyltransferase activity, transferring groups other than amino-acyl groups"/>
    <property type="evidence" value="ECO:0007669"/>
    <property type="project" value="InterPro"/>
</dbReference>
<dbReference type="AlphaFoldDB" id="A0A2S1R940"/>
<dbReference type="PROSITE" id="PS00737">
    <property type="entry name" value="THIOLASE_2"/>
    <property type="match status" value="1"/>
</dbReference>
<dbReference type="Proteomes" id="UP000244928">
    <property type="component" value="Chromosome"/>
</dbReference>
<dbReference type="Gene3D" id="3.40.47.10">
    <property type="match status" value="4"/>
</dbReference>
<evidence type="ECO:0000313" key="8">
    <source>
        <dbReference type="EMBL" id="AWH92809.1"/>
    </source>
</evidence>
<keyword evidence="3 5" id="KW-0012">Acyltransferase</keyword>
<feature type="active site" description="Proton acceptor" evidence="4">
    <location>
        <position position="382"/>
    </location>
</feature>
<dbReference type="EMBL" id="CP015449">
    <property type="protein sequence ID" value="AWH92809.1"/>
    <property type="molecule type" value="Genomic_DNA"/>
</dbReference>
<dbReference type="InterPro" id="IPR002155">
    <property type="entry name" value="Thiolase"/>
</dbReference>
<dbReference type="PANTHER" id="PTHR43365">
    <property type="entry name" value="BLR7806 PROTEIN"/>
    <property type="match status" value="1"/>
</dbReference>
<dbReference type="KEGG" id="dlu:A6035_12270"/>